<dbReference type="GO" id="GO:0003824">
    <property type="term" value="F:catalytic activity"/>
    <property type="evidence" value="ECO:0007669"/>
    <property type="project" value="InterPro"/>
</dbReference>
<organism evidence="5 6">
    <name type="scientific">Candidatus Daviesbacteria bacterium RIFCSPHIGHO2_12_FULL_37_11</name>
    <dbReference type="NCBI Taxonomy" id="1797777"/>
    <lineage>
        <taxon>Bacteria</taxon>
        <taxon>Candidatus Daviesiibacteriota</taxon>
    </lineage>
</organism>
<dbReference type="InterPro" id="IPR036265">
    <property type="entry name" value="HIT-like_sf"/>
</dbReference>
<dbReference type="PANTHER" id="PTHR46648">
    <property type="entry name" value="HIT FAMILY PROTEIN 1"/>
    <property type="match status" value="1"/>
</dbReference>
<gene>
    <name evidence="5" type="ORF">A3F00_04385</name>
</gene>
<dbReference type="AlphaFoldDB" id="A0A1F5KAM8"/>
<dbReference type="Proteomes" id="UP000176527">
    <property type="component" value="Unassembled WGS sequence"/>
</dbReference>
<dbReference type="GO" id="GO:0009117">
    <property type="term" value="P:nucleotide metabolic process"/>
    <property type="evidence" value="ECO:0007669"/>
    <property type="project" value="TreeGrafter"/>
</dbReference>
<evidence type="ECO:0000259" key="4">
    <source>
        <dbReference type="PROSITE" id="PS51084"/>
    </source>
</evidence>
<feature type="short sequence motif" description="Histidine triad motif" evidence="2 3">
    <location>
        <begin position="113"/>
        <end position="117"/>
    </location>
</feature>
<dbReference type="SUPFAM" id="SSF54197">
    <property type="entry name" value="HIT-like"/>
    <property type="match status" value="1"/>
</dbReference>
<dbReference type="Pfam" id="PF01230">
    <property type="entry name" value="HIT"/>
    <property type="match status" value="1"/>
</dbReference>
<feature type="active site" description="Tele-AMP-histidine intermediate" evidence="1">
    <location>
        <position position="115"/>
    </location>
</feature>
<protein>
    <recommendedName>
        <fullName evidence="4">HIT domain-containing protein</fullName>
    </recommendedName>
</protein>
<reference evidence="5 6" key="1">
    <citation type="journal article" date="2016" name="Nat. Commun.">
        <title>Thousands of microbial genomes shed light on interconnected biogeochemical processes in an aquifer system.</title>
        <authorList>
            <person name="Anantharaman K."/>
            <person name="Brown C.T."/>
            <person name="Hug L.A."/>
            <person name="Sharon I."/>
            <person name="Castelle C.J."/>
            <person name="Probst A.J."/>
            <person name="Thomas B.C."/>
            <person name="Singh A."/>
            <person name="Wilkins M.J."/>
            <person name="Karaoz U."/>
            <person name="Brodie E.L."/>
            <person name="Williams K.H."/>
            <person name="Hubbard S.S."/>
            <person name="Banfield J.F."/>
        </authorList>
    </citation>
    <scope>NUCLEOTIDE SEQUENCE [LARGE SCALE GENOMIC DNA]</scope>
</reference>
<dbReference type="EMBL" id="MFDE01000038">
    <property type="protein sequence ID" value="OGE37661.1"/>
    <property type="molecule type" value="Genomic_DNA"/>
</dbReference>
<evidence type="ECO:0000313" key="6">
    <source>
        <dbReference type="Proteomes" id="UP000176527"/>
    </source>
</evidence>
<evidence type="ECO:0000256" key="1">
    <source>
        <dbReference type="PIRSR" id="PIRSR601310-1"/>
    </source>
</evidence>
<name>A0A1F5KAM8_9BACT</name>
<evidence type="ECO:0000313" key="5">
    <source>
        <dbReference type="EMBL" id="OGE37661.1"/>
    </source>
</evidence>
<dbReference type="Gene3D" id="3.30.428.10">
    <property type="entry name" value="HIT-like"/>
    <property type="match status" value="1"/>
</dbReference>
<dbReference type="PROSITE" id="PS51084">
    <property type="entry name" value="HIT_2"/>
    <property type="match status" value="1"/>
</dbReference>
<evidence type="ECO:0000256" key="3">
    <source>
        <dbReference type="PROSITE-ProRule" id="PRU00464"/>
    </source>
</evidence>
<evidence type="ECO:0000256" key="2">
    <source>
        <dbReference type="PIRSR" id="PIRSR601310-3"/>
    </source>
</evidence>
<dbReference type="InterPro" id="IPR001310">
    <property type="entry name" value="Histidine_triad_HIT"/>
</dbReference>
<dbReference type="InterPro" id="IPR011146">
    <property type="entry name" value="HIT-like"/>
</dbReference>
<proteinExistence type="predicted"/>
<accession>A0A1F5KAM8</accession>
<feature type="domain" description="HIT" evidence="4">
    <location>
        <begin position="19"/>
        <end position="128"/>
    </location>
</feature>
<dbReference type="PANTHER" id="PTHR46648:SF1">
    <property type="entry name" value="ADENOSINE 5'-MONOPHOSPHORAMIDASE HNT1"/>
    <property type="match status" value="1"/>
</dbReference>
<comment type="caution">
    <text evidence="5">The sequence shown here is derived from an EMBL/GenBank/DDBJ whole genome shotgun (WGS) entry which is preliminary data.</text>
</comment>
<sequence>MFNHAPKDYKCPVCLGIKKIDSVDTLIRPSDIIYQDNLVTVLINSFFISNNAGHVIIVPNEHIENIFDLPDNLAEHITKLSKKVTIALKEVYKCEGVTLLQNNEPAGDQHAFHYHLHVIPRYDKDNLSQNLTNKKATTPEERLPYAEKLKKYLDAETSLV</sequence>